<dbReference type="Pfam" id="PF04191">
    <property type="entry name" value="PEMT"/>
    <property type="match status" value="1"/>
</dbReference>
<keyword evidence="7" id="KW-1185">Reference proteome</keyword>
<dbReference type="Proteomes" id="UP001500979">
    <property type="component" value="Unassembled WGS sequence"/>
</dbReference>
<evidence type="ECO:0008006" key="8">
    <source>
        <dbReference type="Google" id="ProtNLM"/>
    </source>
</evidence>
<evidence type="ECO:0000313" key="6">
    <source>
        <dbReference type="EMBL" id="GAA2811023.1"/>
    </source>
</evidence>
<accession>A0ABN3VJX8</accession>
<comment type="subcellular location">
    <subcellularLocation>
        <location evidence="1">Endomembrane system</location>
        <topology evidence="1">Multi-pass membrane protein</topology>
    </subcellularLocation>
</comment>
<dbReference type="Gene3D" id="1.20.120.1630">
    <property type="match status" value="1"/>
</dbReference>
<sequence>MRILRHTIAILVAPVTVTIVVPLLLTLTIGTLTLPLGPVGDPAAATLGVAALGGGLTLVIWTIFLFDRDGDGTLAPWDSPRRLVLRGPYRHVRNPMISGVLAILLAESLILRSPVLLAWFAAFFLLNQTYIPLWEEPDLEKRFGRDYVAYRQNVRRWVPRLHAWNP</sequence>
<dbReference type="InterPro" id="IPR007318">
    <property type="entry name" value="Phopholipid_MeTrfase"/>
</dbReference>
<name>A0ABN3VJX8_9PSEU</name>
<proteinExistence type="predicted"/>
<feature type="transmembrane region" description="Helical" evidence="5">
    <location>
        <begin position="44"/>
        <end position="66"/>
    </location>
</feature>
<evidence type="ECO:0000256" key="3">
    <source>
        <dbReference type="ARBA" id="ARBA00022989"/>
    </source>
</evidence>
<evidence type="ECO:0000256" key="4">
    <source>
        <dbReference type="ARBA" id="ARBA00023136"/>
    </source>
</evidence>
<evidence type="ECO:0000313" key="7">
    <source>
        <dbReference type="Proteomes" id="UP001500979"/>
    </source>
</evidence>
<keyword evidence="4 5" id="KW-0472">Membrane</keyword>
<evidence type="ECO:0000256" key="1">
    <source>
        <dbReference type="ARBA" id="ARBA00004127"/>
    </source>
</evidence>
<organism evidence="6 7">
    <name type="scientific">Saccharopolyspora taberi</name>
    <dbReference type="NCBI Taxonomy" id="60895"/>
    <lineage>
        <taxon>Bacteria</taxon>
        <taxon>Bacillati</taxon>
        <taxon>Actinomycetota</taxon>
        <taxon>Actinomycetes</taxon>
        <taxon>Pseudonocardiales</taxon>
        <taxon>Pseudonocardiaceae</taxon>
        <taxon>Saccharopolyspora</taxon>
    </lineage>
</organism>
<dbReference type="RefSeq" id="WP_344684222.1">
    <property type="nucleotide sequence ID" value="NZ_BAAAUX010000023.1"/>
</dbReference>
<evidence type="ECO:0000256" key="2">
    <source>
        <dbReference type="ARBA" id="ARBA00022692"/>
    </source>
</evidence>
<keyword evidence="3 5" id="KW-1133">Transmembrane helix</keyword>
<protein>
    <recommendedName>
        <fullName evidence="8">RemK protein</fullName>
    </recommendedName>
</protein>
<gene>
    <name evidence="6" type="ORF">GCM10010470_52970</name>
</gene>
<dbReference type="EMBL" id="BAAAUX010000023">
    <property type="protein sequence ID" value="GAA2811023.1"/>
    <property type="molecule type" value="Genomic_DNA"/>
</dbReference>
<evidence type="ECO:0000256" key="5">
    <source>
        <dbReference type="SAM" id="Phobius"/>
    </source>
</evidence>
<keyword evidence="2 5" id="KW-0812">Transmembrane</keyword>
<feature type="transmembrane region" description="Helical" evidence="5">
    <location>
        <begin position="7"/>
        <end position="32"/>
    </location>
</feature>
<comment type="caution">
    <text evidence="6">The sequence shown here is derived from an EMBL/GenBank/DDBJ whole genome shotgun (WGS) entry which is preliminary data.</text>
</comment>
<reference evidence="6 7" key="1">
    <citation type="journal article" date="2019" name="Int. J. Syst. Evol. Microbiol.">
        <title>The Global Catalogue of Microorganisms (GCM) 10K type strain sequencing project: providing services to taxonomists for standard genome sequencing and annotation.</title>
        <authorList>
            <consortium name="The Broad Institute Genomics Platform"/>
            <consortium name="The Broad Institute Genome Sequencing Center for Infectious Disease"/>
            <person name="Wu L."/>
            <person name="Ma J."/>
        </authorList>
    </citation>
    <scope>NUCLEOTIDE SEQUENCE [LARGE SCALE GENOMIC DNA]</scope>
    <source>
        <strain evidence="6 7">JCM 9383</strain>
    </source>
</reference>